<gene>
    <name evidence="4" type="ORF">KDAU_63530</name>
</gene>
<sequence length="452" mass="49834">MIHEQRQALDEMITKMRSGRLTRRSFMQRAAVIGLSSSAAMSLLEACGGSSNSQGGNGAATNIVWQSDNDTTNTYKDIVDTFNNTTGKSKGIHVTWLNGPTNTQDMLTKYNNMFRARSSTNDIISLDIVYPAQFAAQQWTVPIDESKWPSSERAKYLQGPIKGCTFNGKLWAVPFRTDLGLLYYRKDLVPNPPQTWDDLTNNAKGVSPSKVKYGYVWQGSQYEGLVCDFVEVLYGFGGSVLDANDSTKVTVNSPQALQALTMMVSWVGTISPAAVTTYTEDLSLAAWEQGNAAFMRNWPYAYVKSNNPQESKIPNKFDISPLPHGGSESVGHSAIGGWNTAINAYSKHQDESWEFVKYTISPDAQKKGAINASYTVTLQSIYDDKDVLAKQPLFGKLKPILQNALPRPVSPKYVDVSDAIQRNVYNALKKTTSPANALQQLESDLKNVVSSK</sequence>
<comment type="caution">
    <text evidence="4">The sequence shown here is derived from an EMBL/GenBank/DDBJ whole genome shotgun (WGS) entry which is preliminary data.</text>
</comment>
<dbReference type="Proteomes" id="UP000287224">
    <property type="component" value="Unassembled WGS sequence"/>
</dbReference>
<dbReference type="PANTHER" id="PTHR30061">
    <property type="entry name" value="MALTOSE-BINDING PERIPLASMIC PROTEIN"/>
    <property type="match status" value="1"/>
</dbReference>
<accession>A0A401ZQG4</accession>
<evidence type="ECO:0000313" key="4">
    <source>
        <dbReference type="EMBL" id="GCE09024.1"/>
    </source>
</evidence>
<proteinExistence type="inferred from homology"/>
<dbReference type="Gene3D" id="3.40.190.10">
    <property type="entry name" value="Periplasmic binding protein-like II"/>
    <property type="match status" value="2"/>
</dbReference>
<name>A0A401ZQG4_9CHLR</name>
<dbReference type="GO" id="GO:0055052">
    <property type="term" value="C:ATP-binding cassette (ABC) transporter complex, substrate-binding subunit-containing"/>
    <property type="evidence" value="ECO:0007669"/>
    <property type="project" value="TreeGrafter"/>
</dbReference>
<dbReference type="OrthoDB" id="9808332at2"/>
<evidence type="ECO:0000256" key="1">
    <source>
        <dbReference type="ARBA" id="ARBA00008520"/>
    </source>
</evidence>
<dbReference type="SUPFAM" id="SSF53850">
    <property type="entry name" value="Periplasmic binding protein-like II"/>
    <property type="match status" value="1"/>
</dbReference>
<protein>
    <submittedName>
        <fullName evidence="4">Putative ABC transporter-binding protein</fullName>
    </submittedName>
</protein>
<dbReference type="AlphaFoldDB" id="A0A401ZQG4"/>
<dbReference type="PANTHER" id="PTHR30061:SF50">
    <property type="entry name" value="MALTOSE_MALTODEXTRIN-BINDING PERIPLASMIC PROTEIN"/>
    <property type="match status" value="1"/>
</dbReference>
<keyword evidence="3" id="KW-0732">Signal</keyword>
<dbReference type="GO" id="GO:0015768">
    <property type="term" value="P:maltose transport"/>
    <property type="evidence" value="ECO:0007669"/>
    <property type="project" value="TreeGrafter"/>
</dbReference>
<dbReference type="GO" id="GO:1901982">
    <property type="term" value="F:maltose binding"/>
    <property type="evidence" value="ECO:0007669"/>
    <property type="project" value="TreeGrafter"/>
</dbReference>
<dbReference type="EMBL" id="BIFQ01000002">
    <property type="protein sequence ID" value="GCE09024.1"/>
    <property type="molecule type" value="Genomic_DNA"/>
</dbReference>
<dbReference type="RefSeq" id="WP_126601476.1">
    <property type="nucleotide sequence ID" value="NZ_BIFQ01000002.1"/>
</dbReference>
<reference evidence="5" key="1">
    <citation type="submission" date="2018-12" db="EMBL/GenBank/DDBJ databases">
        <title>Tengunoibacter tsumagoiensis gen. nov., sp. nov., Dictyobacter kobayashii sp. nov., D. alpinus sp. nov., and D. joshuensis sp. nov. and description of Dictyobacteraceae fam. nov. within the order Ktedonobacterales isolated from Tengu-no-mugimeshi.</title>
        <authorList>
            <person name="Wang C.M."/>
            <person name="Zheng Y."/>
            <person name="Sakai Y."/>
            <person name="Toyoda A."/>
            <person name="Minakuchi Y."/>
            <person name="Abe K."/>
            <person name="Yokota A."/>
            <person name="Yabe S."/>
        </authorList>
    </citation>
    <scope>NUCLEOTIDE SEQUENCE [LARGE SCALE GENOMIC DNA]</scope>
    <source>
        <strain evidence="5">S-27</strain>
    </source>
</reference>
<keyword evidence="2" id="KW-0813">Transport</keyword>
<dbReference type="Pfam" id="PF01547">
    <property type="entry name" value="SBP_bac_1"/>
    <property type="match status" value="1"/>
</dbReference>
<dbReference type="GO" id="GO:0042956">
    <property type="term" value="P:maltodextrin transmembrane transport"/>
    <property type="evidence" value="ECO:0007669"/>
    <property type="project" value="TreeGrafter"/>
</dbReference>
<organism evidence="4 5">
    <name type="scientific">Dictyobacter aurantiacus</name>
    <dbReference type="NCBI Taxonomy" id="1936993"/>
    <lineage>
        <taxon>Bacteria</taxon>
        <taxon>Bacillati</taxon>
        <taxon>Chloroflexota</taxon>
        <taxon>Ktedonobacteria</taxon>
        <taxon>Ktedonobacterales</taxon>
        <taxon>Dictyobacteraceae</taxon>
        <taxon>Dictyobacter</taxon>
    </lineage>
</organism>
<comment type="similarity">
    <text evidence="1">Belongs to the bacterial solute-binding protein 1 family.</text>
</comment>
<dbReference type="CDD" id="cd14750">
    <property type="entry name" value="PBP2_TMBP"/>
    <property type="match status" value="1"/>
</dbReference>
<keyword evidence="5" id="KW-1185">Reference proteome</keyword>
<evidence type="ECO:0000256" key="3">
    <source>
        <dbReference type="ARBA" id="ARBA00022729"/>
    </source>
</evidence>
<evidence type="ECO:0000313" key="5">
    <source>
        <dbReference type="Proteomes" id="UP000287224"/>
    </source>
</evidence>
<dbReference type="InterPro" id="IPR006059">
    <property type="entry name" value="SBP"/>
</dbReference>
<evidence type="ECO:0000256" key="2">
    <source>
        <dbReference type="ARBA" id="ARBA00022448"/>
    </source>
</evidence>